<sequence length="139" mass="15844">MNTVDDKLFLPEYMKVLDQDLKSFINVIYPNIHVIETSMNTDNTLIEKGVDNNNIYPVEFLNILNPNGMPPVKLNLKIVSYYIAFVMTINKSQGQSIKHVGLDLHIPVFSYKQLYVALSCSTAPYSIKVLFPKDNTNNM</sequence>
<reference evidence="1" key="1">
    <citation type="submission" date="2021-06" db="EMBL/GenBank/DDBJ databases">
        <authorList>
            <person name="Kallberg Y."/>
            <person name="Tangrot J."/>
            <person name="Rosling A."/>
        </authorList>
    </citation>
    <scope>NUCLEOTIDE SEQUENCE</scope>
    <source>
        <strain evidence="1">FL966</strain>
    </source>
</reference>
<dbReference type="InterPro" id="IPR027417">
    <property type="entry name" value="P-loop_NTPase"/>
</dbReference>
<dbReference type="CDD" id="cd18809">
    <property type="entry name" value="SF1_C_RecD"/>
    <property type="match status" value="1"/>
</dbReference>
<dbReference type="SUPFAM" id="SSF52540">
    <property type="entry name" value="P-loop containing nucleoside triphosphate hydrolases"/>
    <property type="match status" value="1"/>
</dbReference>
<protein>
    <submittedName>
        <fullName evidence="1">4556_t:CDS:1</fullName>
    </submittedName>
</protein>
<dbReference type="EMBL" id="CAJVQA010000444">
    <property type="protein sequence ID" value="CAG8475007.1"/>
    <property type="molecule type" value="Genomic_DNA"/>
</dbReference>
<evidence type="ECO:0000313" key="2">
    <source>
        <dbReference type="Proteomes" id="UP000789759"/>
    </source>
</evidence>
<dbReference type="Proteomes" id="UP000789759">
    <property type="component" value="Unassembled WGS sequence"/>
</dbReference>
<organism evidence="1 2">
    <name type="scientific">Cetraspora pellucida</name>
    <dbReference type="NCBI Taxonomy" id="1433469"/>
    <lineage>
        <taxon>Eukaryota</taxon>
        <taxon>Fungi</taxon>
        <taxon>Fungi incertae sedis</taxon>
        <taxon>Mucoromycota</taxon>
        <taxon>Glomeromycotina</taxon>
        <taxon>Glomeromycetes</taxon>
        <taxon>Diversisporales</taxon>
        <taxon>Gigasporaceae</taxon>
        <taxon>Cetraspora</taxon>
    </lineage>
</organism>
<proteinExistence type="predicted"/>
<accession>A0A9N8Z425</accession>
<dbReference type="AlphaFoldDB" id="A0A9N8Z425"/>
<dbReference type="OrthoDB" id="2284113at2759"/>
<gene>
    <name evidence="1" type="ORF">CPELLU_LOCUS1251</name>
</gene>
<comment type="caution">
    <text evidence="1">The sequence shown here is derived from an EMBL/GenBank/DDBJ whole genome shotgun (WGS) entry which is preliminary data.</text>
</comment>
<keyword evidence="2" id="KW-1185">Reference proteome</keyword>
<name>A0A9N8Z425_9GLOM</name>
<evidence type="ECO:0000313" key="1">
    <source>
        <dbReference type="EMBL" id="CAG8475007.1"/>
    </source>
</evidence>